<organism evidence="2 3">
    <name type="scientific">Potamilus streckersoni</name>
    <dbReference type="NCBI Taxonomy" id="2493646"/>
    <lineage>
        <taxon>Eukaryota</taxon>
        <taxon>Metazoa</taxon>
        <taxon>Spiralia</taxon>
        <taxon>Lophotrochozoa</taxon>
        <taxon>Mollusca</taxon>
        <taxon>Bivalvia</taxon>
        <taxon>Autobranchia</taxon>
        <taxon>Heteroconchia</taxon>
        <taxon>Palaeoheterodonta</taxon>
        <taxon>Unionida</taxon>
        <taxon>Unionoidea</taxon>
        <taxon>Unionidae</taxon>
        <taxon>Ambleminae</taxon>
        <taxon>Lampsilini</taxon>
        <taxon>Potamilus</taxon>
    </lineage>
</organism>
<evidence type="ECO:0000313" key="2">
    <source>
        <dbReference type="EMBL" id="KAK3582339.1"/>
    </source>
</evidence>
<evidence type="ECO:0000256" key="1">
    <source>
        <dbReference type="SAM" id="SignalP"/>
    </source>
</evidence>
<comment type="caution">
    <text evidence="2">The sequence shown here is derived from an EMBL/GenBank/DDBJ whole genome shotgun (WGS) entry which is preliminary data.</text>
</comment>
<evidence type="ECO:0000313" key="3">
    <source>
        <dbReference type="Proteomes" id="UP001195483"/>
    </source>
</evidence>
<reference evidence="2" key="1">
    <citation type="journal article" date="2021" name="Genome Biol. Evol.">
        <title>A High-Quality Reference Genome for a Parasitic Bivalve with Doubly Uniparental Inheritance (Bivalvia: Unionida).</title>
        <authorList>
            <person name="Smith C.H."/>
        </authorList>
    </citation>
    <scope>NUCLEOTIDE SEQUENCE</scope>
    <source>
        <strain evidence="2">CHS0354</strain>
    </source>
</reference>
<feature type="chain" id="PRO_5042078142" description="DUF4249 domain-containing protein" evidence="1">
    <location>
        <begin position="20"/>
        <end position="283"/>
    </location>
</feature>
<accession>A0AAE0RZA0</accession>
<dbReference type="EMBL" id="JAEAOA010001427">
    <property type="protein sequence ID" value="KAK3582339.1"/>
    <property type="molecule type" value="Genomic_DNA"/>
</dbReference>
<sequence>MKRIFLLPFLTVCFISADCFKFDRPVTAVEASLLALDSIYGNYWIRITKVLPTKQGAAIPEPYFVSNAKVIVTAPDGTAYPFLYNEIEDDKTAYRKFYGTYTAKPFRLLNKGEYKLTIEHEGSIYTSTAEMSVKPTIIRQSVKLSSSSTSTTYTATLVFRDIEGEDDYYFGVLKYRTRWSLSDSIYRSPTFSNSVQIQDGREFPIAFLHRPVLLQKDTLWLHLVHVSSQRGKIEASFSTLGSNPFQPPPAFPRTNIKNITNPDTRCIGYFSIDNFSTVYYVRE</sequence>
<feature type="signal peptide" evidence="1">
    <location>
        <begin position="1"/>
        <end position="19"/>
    </location>
</feature>
<dbReference type="Proteomes" id="UP001195483">
    <property type="component" value="Unassembled WGS sequence"/>
</dbReference>
<dbReference type="Pfam" id="PF14054">
    <property type="entry name" value="DUF4249"/>
    <property type="match status" value="1"/>
</dbReference>
<name>A0AAE0RZA0_9BIVA</name>
<keyword evidence="1" id="KW-0732">Signal</keyword>
<reference evidence="2" key="3">
    <citation type="submission" date="2023-05" db="EMBL/GenBank/DDBJ databases">
        <authorList>
            <person name="Smith C.H."/>
        </authorList>
    </citation>
    <scope>NUCLEOTIDE SEQUENCE</scope>
    <source>
        <strain evidence="2">CHS0354</strain>
        <tissue evidence="2">Mantle</tissue>
    </source>
</reference>
<evidence type="ECO:0008006" key="4">
    <source>
        <dbReference type="Google" id="ProtNLM"/>
    </source>
</evidence>
<gene>
    <name evidence="2" type="ORF">CHS0354_023881</name>
</gene>
<keyword evidence="3" id="KW-1185">Reference proteome</keyword>
<proteinExistence type="predicted"/>
<reference evidence="2" key="2">
    <citation type="journal article" date="2021" name="Genome Biol. Evol.">
        <title>Developing a high-quality reference genome for a parasitic bivalve with doubly uniparental inheritance (Bivalvia: Unionida).</title>
        <authorList>
            <person name="Smith C.H."/>
        </authorList>
    </citation>
    <scope>NUCLEOTIDE SEQUENCE</scope>
    <source>
        <strain evidence="2">CHS0354</strain>
        <tissue evidence="2">Mantle</tissue>
    </source>
</reference>
<protein>
    <recommendedName>
        <fullName evidence="4">DUF4249 domain-containing protein</fullName>
    </recommendedName>
</protein>
<dbReference type="InterPro" id="IPR025345">
    <property type="entry name" value="DUF4249"/>
</dbReference>
<dbReference type="AlphaFoldDB" id="A0AAE0RZA0"/>